<name>A0A166HEM3_9AGAM</name>
<organism evidence="2 3">
    <name type="scientific">Athelia psychrophila</name>
    <dbReference type="NCBI Taxonomy" id="1759441"/>
    <lineage>
        <taxon>Eukaryota</taxon>
        <taxon>Fungi</taxon>
        <taxon>Dikarya</taxon>
        <taxon>Basidiomycota</taxon>
        <taxon>Agaricomycotina</taxon>
        <taxon>Agaricomycetes</taxon>
        <taxon>Agaricomycetidae</taxon>
        <taxon>Atheliales</taxon>
        <taxon>Atheliaceae</taxon>
        <taxon>Athelia</taxon>
    </lineage>
</organism>
<feature type="compositionally biased region" description="Basic and acidic residues" evidence="1">
    <location>
        <begin position="14"/>
        <end position="27"/>
    </location>
</feature>
<gene>
    <name evidence="2" type="ORF">FIBSPDRAFT_583662</name>
</gene>
<proteinExistence type="predicted"/>
<keyword evidence="3" id="KW-1185">Reference proteome</keyword>
<protein>
    <submittedName>
        <fullName evidence="2">Uncharacterized protein</fullName>
    </submittedName>
</protein>
<evidence type="ECO:0000256" key="1">
    <source>
        <dbReference type="SAM" id="MobiDB-lite"/>
    </source>
</evidence>
<dbReference type="Proteomes" id="UP000076532">
    <property type="component" value="Unassembled WGS sequence"/>
</dbReference>
<sequence length="114" mass="12352">MIVANSKSTSSNDTEGHTTKPPIDGKRPVGYTIALGRDGGGSPWRGLRQSRVWLRDARVGKEERRRQGCFCASEARWTQPGRGQAGISRLAAYGSEREVEVTATSSASCRLCTP</sequence>
<feature type="region of interest" description="Disordered" evidence="1">
    <location>
        <begin position="1"/>
        <end position="30"/>
    </location>
</feature>
<accession>A0A166HEM3</accession>
<evidence type="ECO:0000313" key="2">
    <source>
        <dbReference type="EMBL" id="KZP18780.1"/>
    </source>
</evidence>
<reference evidence="2 3" key="1">
    <citation type="journal article" date="2016" name="Mol. Biol. Evol.">
        <title>Comparative Genomics of Early-Diverging Mushroom-Forming Fungi Provides Insights into the Origins of Lignocellulose Decay Capabilities.</title>
        <authorList>
            <person name="Nagy L.G."/>
            <person name="Riley R."/>
            <person name="Tritt A."/>
            <person name="Adam C."/>
            <person name="Daum C."/>
            <person name="Floudas D."/>
            <person name="Sun H."/>
            <person name="Yadav J.S."/>
            <person name="Pangilinan J."/>
            <person name="Larsson K.H."/>
            <person name="Matsuura K."/>
            <person name="Barry K."/>
            <person name="Labutti K."/>
            <person name="Kuo R."/>
            <person name="Ohm R.A."/>
            <person name="Bhattacharya S.S."/>
            <person name="Shirouzu T."/>
            <person name="Yoshinaga Y."/>
            <person name="Martin F.M."/>
            <person name="Grigoriev I.V."/>
            <person name="Hibbett D.S."/>
        </authorList>
    </citation>
    <scope>NUCLEOTIDE SEQUENCE [LARGE SCALE GENOMIC DNA]</scope>
    <source>
        <strain evidence="2 3">CBS 109695</strain>
    </source>
</reference>
<dbReference type="EMBL" id="KV417569">
    <property type="protein sequence ID" value="KZP18780.1"/>
    <property type="molecule type" value="Genomic_DNA"/>
</dbReference>
<feature type="compositionally biased region" description="Polar residues" evidence="1">
    <location>
        <begin position="1"/>
        <end position="13"/>
    </location>
</feature>
<dbReference type="AlphaFoldDB" id="A0A166HEM3"/>
<evidence type="ECO:0000313" key="3">
    <source>
        <dbReference type="Proteomes" id="UP000076532"/>
    </source>
</evidence>